<reference evidence="1 2" key="1">
    <citation type="submission" date="2023-07" db="EMBL/GenBank/DDBJ databases">
        <title>Paenibacillus sp. JX-17 nov. isolated from soil.</title>
        <authorList>
            <person name="Wan Y."/>
            <person name="Liu B."/>
        </authorList>
    </citation>
    <scope>NUCLEOTIDE SEQUENCE [LARGE SCALE GENOMIC DNA]</scope>
    <source>
        <strain evidence="1 2">JX-17</strain>
    </source>
</reference>
<dbReference type="RefSeq" id="WP_305022322.1">
    <property type="nucleotide sequence ID" value="NZ_JAUQTB010000001.1"/>
</dbReference>
<dbReference type="InterPro" id="IPR025177">
    <property type="entry name" value="MciZ"/>
</dbReference>
<dbReference type="Pfam" id="PF13072">
    <property type="entry name" value="MciZ"/>
    <property type="match status" value="1"/>
</dbReference>
<comment type="caution">
    <text evidence="1">The sequence shown here is derived from an EMBL/GenBank/DDBJ whole genome shotgun (WGS) entry which is preliminary data.</text>
</comment>
<name>A0ABT9C8Z4_9BACL</name>
<dbReference type="Proteomes" id="UP001240171">
    <property type="component" value="Unassembled WGS sequence"/>
</dbReference>
<evidence type="ECO:0000313" key="2">
    <source>
        <dbReference type="Proteomes" id="UP001240171"/>
    </source>
</evidence>
<proteinExistence type="predicted"/>
<organism evidence="1 2">
    <name type="scientific">Paenibacillus lacisoli</name>
    <dbReference type="NCBI Taxonomy" id="3064525"/>
    <lineage>
        <taxon>Bacteria</taxon>
        <taxon>Bacillati</taxon>
        <taxon>Bacillota</taxon>
        <taxon>Bacilli</taxon>
        <taxon>Bacillales</taxon>
        <taxon>Paenibacillaceae</taxon>
        <taxon>Paenibacillus</taxon>
    </lineage>
</organism>
<sequence>MKVYRSANTFRLVGQAWQVQWMLKQLMKEKGGSHSVHELLLNDSLPQK</sequence>
<keyword evidence="2" id="KW-1185">Reference proteome</keyword>
<dbReference type="EMBL" id="JAUQTB010000001">
    <property type="protein sequence ID" value="MDO7905139.1"/>
    <property type="molecule type" value="Genomic_DNA"/>
</dbReference>
<accession>A0ABT9C8Z4</accession>
<protein>
    <submittedName>
        <fullName evidence="1">Z-ring formation inhibitor MciZ</fullName>
    </submittedName>
</protein>
<gene>
    <name evidence="1" type="primary">mciZ</name>
    <name evidence="1" type="ORF">Q5741_01765</name>
</gene>
<evidence type="ECO:0000313" key="1">
    <source>
        <dbReference type="EMBL" id="MDO7905139.1"/>
    </source>
</evidence>